<accession>A0A4C2EQL2</accession>
<proteinExistence type="predicted"/>
<feature type="compositionally biased region" description="Polar residues" evidence="1">
    <location>
        <begin position="22"/>
        <end position="34"/>
    </location>
</feature>
<dbReference type="AlphaFoldDB" id="A0A4C2EQL2"/>
<dbReference type="Proteomes" id="UP000304382">
    <property type="component" value="Unassembled WGS sequence"/>
</dbReference>
<comment type="caution">
    <text evidence="2">The sequence shown here is derived from an EMBL/GenBank/DDBJ whole genome shotgun (WGS) entry which is preliminary data.</text>
</comment>
<evidence type="ECO:0000256" key="1">
    <source>
        <dbReference type="SAM" id="MobiDB-lite"/>
    </source>
</evidence>
<reference evidence="2 3" key="1">
    <citation type="submission" date="2019-02" db="EMBL/GenBank/DDBJ databases">
        <title>Haloarcula mannanilyticum sp. nov., a mannan degrading haloarchaeon isolated from commercial salt.</title>
        <authorList>
            <person name="Enomoto S."/>
            <person name="Shimane Y."/>
            <person name="Kamekura M."/>
            <person name="Ito T."/>
            <person name="Moriya O."/>
            <person name="Ihara K."/>
            <person name="Takahashi-Ando N."/>
            <person name="Fukushima Y."/>
            <person name="Yoshida Y."/>
            <person name="Usama R."/>
            <person name="Takai K."/>
            <person name="Minegishi H."/>
        </authorList>
    </citation>
    <scope>NUCLEOTIDE SEQUENCE [LARGE SCALE GENOMIC DNA]</scope>
    <source>
        <strain evidence="2 3">MD130-1</strain>
    </source>
</reference>
<feature type="region of interest" description="Disordered" evidence="1">
    <location>
        <begin position="22"/>
        <end position="42"/>
    </location>
</feature>
<protein>
    <submittedName>
        <fullName evidence="2">Uncharacterized protein</fullName>
    </submittedName>
</protein>
<dbReference type="EMBL" id="BIXZ01000003">
    <property type="protein sequence ID" value="GCF14459.1"/>
    <property type="molecule type" value="Genomic_DNA"/>
</dbReference>
<keyword evidence="3" id="KW-1185">Reference proteome</keyword>
<evidence type="ECO:0000313" key="2">
    <source>
        <dbReference type="EMBL" id="GCF14459.1"/>
    </source>
</evidence>
<sequence length="68" mass="7597">MGKVEVTDEFVENNQIRVQVSTTRRQASDVSNEAQPGGGTQYLLQDDLDPNTQGVTWEAVEELELFVN</sequence>
<organism evidence="2 3">
    <name type="scientific">Haloarcula mannanilytica</name>
    <dbReference type="NCBI Taxonomy" id="2509225"/>
    <lineage>
        <taxon>Archaea</taxon>
        <taxon>Methanobacteriati</taxon>
        <taxon>Methanobacteriota</taxon>
        <taxon>Stenosarchaea group</taxon>
        <taxon>Halobacteria</taxon>
        <taxon>Halobacteriales</taxon>
        <taxon>Haloarculaceae</taxon>
        <taxon>Haloarcula</taxon>
    </lineage>
</organism>
<name>A0A4C2EQL2_9EURY</name>
<evidence type="ECO:0000313" key="3">
    <source>
        <dbReference type="Proteomes" id="UP000304382"/>
    </source>
</evidence>
<gene>
    <name evidence="2" type="ORF">Harman_23940</name>
</gene>